<keyword evidence="4" id="KW-0560">Oxidoreductase</keyword>
<comment type="caution">
    <text evidence="6">The sequence shown here is derived from an EMBL/GenBank/DDBJ whole genome shotgun (WGS) entry which is preliminary data.</text>
</comment>
<dbReference type="Gene3D" id="3.50.50.60">
    <property type="entry name" value="FAD/NAD(P)-binding domain"/>
    <property type="match status" value="1"/>
</dbReference>
<dbReference type="SUPFAM" id="SSF56425">
    <property type="entry name" value="Succinate dehydrogenase/fumarate reductase flavoprotein, catalytic domain"/>
    <property type="match status" value="1"/>
</dbReference>
<keyword evidence="3" id="KW-0274">FAD</keyword>
<accession>A0ABW1ABU3</accession>
<dbReference type="Proteomes" id="UP001596074">
    <property type="component" value="Unassembled WGS sequence"/>
</dbReference>
<organism evidence="6 7">
    <name type="scientific">Actinomadura rugatobispora</name>
    <dbReference type="NCBI Taxonomy" id="1994"/>
    <lineage>
        <taxon>Bacteria</taxon>
        <taxon>Bacillati</taxon>
        <taxon>Actinomycetota</taxon>
        <taxon>Actinomycetes</taxon>
        <taxon>Streptosporangiales</taxon>
        <taxon>Thermomonosporaceae</taxon>
        <taxon>Actinomadura</taxon>
    </lineage>
</organism>
<evidence type="ECO:0000256" key="4">
    <source>
        <dbReference type="ARBA" id="ARBA00023002"/>
    </source>
</evidence>
<dbReference type="PRINTS" id="PR00411">
    <property type="entry name" value="PNDRDTASEI"/>
</dbReference>
<dbReference type="EMBL" id="JBHSON010000059">
    <property type="protein sequence ID" value="MFC5750815.1"/>
    <property type="molecule type" value="Genomic_DNA"/>
</dbReference>
<dbReference type="RefSeq" id="WP_378286583.1">
    <property type="nucleotide sequence ID" value="NZ_JBHSON010000059.1"/>
</dbReference>
<evidence type="ECO:0000259" key="5">
    <source>
        <dbReference type="Pfam" id="PF00890"/>
    </source>
</evidence>
<proteinExistence type="predicted"/>
<evidence type="ECO:0000313" key="7">
    <source>
        <dbReference type="Proteomes" id="UP001596074"/>
    </source>
</evidence>
<dbReference type="PANTHER" id="PTHR43400">
    <property type="entry name" value="FUMARATE REDUCTASE"/>
    <property type="match status" value="1"/>
</dbReference>
<name>A0ABW1ABU3_9ACTN</name>
<evidence type="ECO:0000256" key="2">
    <source>
        <dbReference type="ARBA" id="ARBA00022630"/>
    </source>
</evidence>
<dbReference type="Pfam" id="PF00890">
    <property type="entry name" value="FAD_binding_2"/>
    <property type="match status" value="1"/>
</dbReference>
<dbReference type="InterPro" id="IPR036188">
    <property type="entry name" value="FAD/NAD-bd_sf"/>
</dbReference>
<dbReference type="InterPro" id="IPR003953">
    <property type="entry name" value="FAD-dep_OxRdtase_2_FAD-bd"/>
</dbReference>
<keyword evidence="2" id="KW-0285">Flavoprotein</keyword>
<evidence type="ECO:0000256" key="3">
    <source>
        <dbReference type="ARBA" id="ARBA00022827"/>
    </source>
</evidence>
<dbReference type="InterPro" id="IPR027477">
    <property type="entry name" value="Succ_DH/fumarate_Rdtase_cat_sf"/>
</dbReference>
<evidence type="ECO:0000256" key="1">
    <source>
        <dbReference type="ARBA" id="ARBA00001974"/>
    </source>
</evidence>
<comment type="cofactor">
    <cofactor evidence="1">
        <name>FAD</name>
        <dbReference type="ChEBI" id="CHEBI:57692"/>
    </cofactor>
</comment>
<dbReference type="InterPro" id="IPR050315">
    <property type="entry name" value="FAD-oxidoreductase_2"/>
</dbReference>
<reference evidence="7" key="1">
    <citation type="journal article" date="2019" name="Int. J. Syst. Evol. Microbiol.">
        <title>The Global Catalogue of Microorganisms (GCM) 10K type strain sequencing project: providing services to taxonomists for standard genome sequencing and annotation.</title>
        <authorList>
            <consortium name="The Broad Institute Genomics Platform"/>
            <consortium name="The Broad Institute Genome Sequencing Center for Infectious Disease"/>
            <person name="Wu L."/>
            <person name="Ma J."/>
        </authorList>
    </citation>
    <scope>NUCLEOTIDE SEQUENCE [LARGE SCALE GENOMIC DNA]</scope>
    <source>
        <strain evidence="7">KCTC 42087</strain>
    </source>
</reference>
<dbReference type="PRINTS" id="PR00368">
    <property type="entry name" value="FADPNR"/>
</dbReference>
<dbReference type="PANTHER" id="PTHR43400:SF10">
    <property type="entry name" value="3-OXOSTEROID 1-DEHYDROGENASE"/>
    <property type="match status" value="1"/>
</dbReference>
<dbReference type="SUPFAM" id="SSF51905">
    <property type="entry name" value="FAD/NAD(P)-binding domain"/>
    <property type="match status" value="1"/>
</dbReference>
<sequence>MPDVDIVIVGAGGAGLAAAVSAADEGASVLVVEAADRVGGATALAGGSFMAAGTAQQAAAGHPGDSADEFYDYYMTFNRWDADPAVVRRFCDRAEPTLRWLEGLGVEFAPENLYRAGLERSPRSHRPTGAGRAIVRALGAACAERGIEIALGNRVDGLTAEDGRVTGVRARGEDLTAAAVVLTTGGFGANPDMVAAHYPDAARGGGEVWSPAPATCAGDGIALAEGAGAGTTGRNHGELLLTPGFGRDLEPFVPGWLVYVTEDGRRFVNELAPHTVITPLALTHGDACWAVFDDAACRSAAAAPDAPFGAGSWVAGTLLAEAERGRVRTAPTIAGLAARTGMDPVTLAATVARYNADCAAGADSRFFKDPAVMKPIAAPPFYAVRMVPSVVAVTGYGLRTDPDARVLRAADGEPVPGLYAAGEVSGSVLGAQYVGGGNAVGSALIFGRIAGRAAAAGPR</sequence>
<protein>
    <submittedName>
        <fullName evidence="6">FAD-dependent oxidoreductase</fullName>
    </submittedName>
</protein>
<gene>
    <name evidence="6" type="ORF">ACFPZN_34800</name>
</gene>
<feature type="domain" description="FAD-dependent oxidoreductase 2 FAD-binding" evidence="5">
    <location>
        <begin position="5"/>
        <end position="439"/>
    </location>
</feature>
<dbReference type="Gene3D" id="3.90.700.10">
    <property type="entry name" value="Succinate dehydrogenase/fumarate reductase flavoprotein, catalytic domain"/>
    <property type="match status" value="1"/>
</dbReference>
<evidence type="ECO:0000313" key="6">
    <source>
        <dbReference type="EMBL" id="MFC5750815.1"/>
    </source>
</evidence>
<keyword evidence="7" id="KW-1185">Reference proteome</keyword>